<reference evidence="1" key="4">
    <citation type="journal article" date="2023" name="Microbiol. Resour. Announc.">
        <title>Complete Genome Sequence of Vulcanisaeta souniana Strain IC-059, a Hyperthermophilic Archaeon Isolated from Hot Spring Water in Japan.</title>
        <authorList>
            <person name="Kato S."/>
            <person name="Itoh T."/>
            <person name="Wu L."/>
            <person name="Ma J."/>
            <person name="Ohkuma M."/>
        </authorList>
    </citation>
    <scope>NUCLEOTIDE SEQUENCE</scope>
    <source>
        <strain evidence="1">JCM 11219</strain>
    </source>
</reference>
<evidence type="ECO:0000313" key="1">
    <source>
        <dbReference type="EMBL" id="BDR90940.1"/>
    </source>
</evidence>
<evidence type="ECO:0000313" key="2">
    <source>
        <dbReference type="EMBL" id="GGI79469.1"/>
    </source>
</evidence>
<evidence type="ECO:0000313" key="3">
    <source>
        <dbReference type="Proteomes" id="UP000657075"/>
    </source>
</evidence>
<dbReference type="PRINTS" id="PR01210">
    <property type="entry name" value="GGTRANSPTASE"/>
</dbReference>
<dbReference type="Proteomes" id="UP001060771">
    <property type="component" value="Chromosome"/>
</dbReference>
<dbReference type="Gene3D" id="3.60.20.40">
    <property type="match status" value="1"/>
</dbReference>
<gene>
    <name evidence="2" type="ORF">GCM10007112_15500</name>
    <name evidence="1" type="ORF">Vsou_00330</name>
</gene>
<reference evidence="2" key="1">
    <citation type="journal article" date="2014" name="Int. J. Syst. Evol. Microbiol.">
        <title>Complete genome sequence of Corynebacterium casei LMG S-19264T (=DSM 44701T), isolated from a smear-ripened cheese.</title>
        <authorList>
            <consortium name="US DOE Joint Genome Institute (JGI-PGF)"/>
            <person name="Walter F."/>
            <person name="Albersmeier A."/>
            <person name="Kalinowski J."/>
            <person name="Ruckert C."/>
        </authorList>
    </citation>
    <scope>NUCLEOTIDE SEQUENCE</scope>
    <source>
        <strain evidence="2">JCM 11219</strain>
    </source>
</reference>
<dbReference type="AlphaFoldDB" id="A0A830EG41"/>
<evidence type="ECO:0000313" key="4">
    <source>
        <dbReference type="Proteomes" id="UP001060771"/>
    </source>
</evidence>
<dbReference type="PANTHER" id="PTHR43881">
    <property type="entry name" value="GAMMA-GLUTAMYLTRANSPEPTIDASE (AFU_ORTHOLOGUE AFUA_4G13580)"/>
    <property type="match status" value="1"/>
</dbReference>
<dbReference type="Gene3D" id="1.10.246.230">
    <property type="match status" value="1"/>
</dbReference>
<dbReference type="GeneID" id="76205584"/>
<accession>A0A830EG41</accession>
<dbReference type="EMBL" id="AP026830">
    <property type="protein sequence ID" value="BDR90940.1"/>
    <property type="molecule type" value="Genomic_DNA"/>
</dbReference>
<dbReference type="RefSeq" id="WP_188603432.1">
    <property type="nucleotide sequence ID" value="NZ_AP026830.1"/>
</dbReference>
<reference evidence="2" key="2">
    <citation type="submission" date="2020-09" db="EMBL/GenBank/DDBJ databases">
        <authorList>
            <person name="Sun Q."/>
            <person name="Ohkuma M."/>
        </authorList>
    </citation>
    <scope>NUCLEOTIDE SEQUENCE</scope>
    <source>
        <strain evidence="2">JCM 11219</strain>
    </source>
</reference>
<dbReference type="Pfam" id="PF01019">
    <property type="entry name" value="G_glu_transpept"/>
    <property type="match status" value="1"/>
</dbReference>
<organism evidence="2 3">
    <name type="scientific">Vulcanisaeta souniana JCM 11219</name>
    <dbReference type="NCBI Taxonomy" id="1293586"/>
    <lineage>
        <taxon>Archaea</taxon>
        <taxon>Thermoproteota</taxon>
        <taxon>Thermoprotei</taxon>
        <taxon>Thermoproteales</taxon>
        <taxon>Thermoproteaceae</taxon>
        <taxon>Vulcanisaeta</taxon>
    </lineage>
</organism>
<dbReference type="InterPro" id="IPR029055">
    <property type="entry name" value="Ntn_hydrolases_N"/>
</dbReference>
<dbReference type="EMBL" id="BMNM01000006">
    <property type="protein sequence ID" value="GGI79469.1"/>
    <property type="molecule type" value="Genomic_DNA"/>
</dbReference>
<proteinExistence type="predicted"/>
<sequence length="511" mass="56407">MPLPIIPGVKPPWITESGGVASEHPVASKLGVDVLSLGGNAIDATITTSLALALTQPHLGGLGGDFFAMIYTAREGRVYFLNASGWAPKGLSRELLRQRGLNAVPLRGPLSPVVPGLLAGLHALWKRFGSNEWRSLVKPVVDAARGGFPVGPSFVKAIELVKNEVANDSDFKTVYPINAKPWDLIRIEPLIKTLELIMEHGPDVLYRGEVGEALVNYVQSRSGVMEMSDLMEYEPEWRDPLSIDYKGLTIYESPPNTQGVTTLMILKLLEYIRDTGDPWSRRRIETYLGAYRVAYELRDRYVGDPRFIDAPINKLLDPDFLLSEFKSRYGNRQLGASGDTTYFVIVDKEGNVVSAIQSLYQHFGSLVTEPRYGITLNDRASDFSMDGPNALMPRKRPLHTLSAVIITKDGEPRYALGTSGAHFRPQQHTLFITNIIDYGLSPVEAIDAPRFLWDRKSLTIEEGYEVTGLTEPHQVIKYPGRTGVASIAAFLNGGRKLLYADIRGDGLALGQ</sequence>
<dbReference type="InterPro" id="IPR052896">
    <property type="entry name" value="GGT-like_enzyme"/>
</dbReference>
<keyword evidence="4" id="KW-1185">Reference proteome</keyword>
<dbReference type="PANTHER" id="PTHR43881:SF1">
    <property type="entry name" value="GAMMA-GLUTAMYLTRANSPEPTIDASE (AFU_ORTHOLOGUE AFUA_4G13580)"/>
    <property type="match status" value="1"/>
</dbReference>
<dbReference type="OrthoDB" id="183046at2157"/>
<dbReference type="SUPFAM" id="SSF56235">
    <property type="entry name" value="N-terminal nucleophile aminohydrolases (Ntn hydrolases)"/>
    <property type="match status" value="1"/>
</dbReference>
<dbReference type="InterPro" id="IPR043137">
    <property type="entry name" value="GGT_ssub_C"/>
</dbReference>
<protein>
    <submittedName>
        <fullName evidence="2">Gamma-glutamyltransferase</fullName>
    </submittedName>
</protein>
<reference evidence="4" key="3">
    <citation type="submission" date="2022-09" db="EMBL/GenBank/DDBJ databases">
        <title>Complete genome sequence of Vulcanisaeta souniana.</title>
        <authorList>
            <person name="Kato S."/>
            <person name="Itoh T."/>
            <person name="Ohkuma M."/>
        </authorList>
    </citation>
    <scope>NUCLEOTIDE SEQUENCE [LARGE SCALE GENOMIC DNA]</scope>
    <source>
        <strain evidence="4">JCM 11219</strain>
    </source>
</reference>
<dbReference type="Proteomes" id="UP000657075">
    <property type="component" value="Unassembled WGS sequence"/>
</dbReference>
<name>A0A830EG41_9CREN</name>